<evidence type="ECO:0000256" key="2">
    <source>
        <dbReference type="ARBA" id="ARBA00022448"/>
    </source>
</evidence>
<sequence>MIKREHSEKREKARNGKEYREQKKKKKKRRQMINVVGVKYPNDLKSSLYNMCLSFSYSDIYQEYIKRLSLNSYNNCDYDQIKRNSFIPREDFLKYYNFTLYDNNFELESEENYENKIFKDSDDDISDMEEVGKYALERYDAWGYKTRTSRIKNLILGTPERKNIILSNLKKIKCEESKDEVVCSKSYASELFRVLSERKHQNCFYDNYDNCGNSKNCKNSENSRNRKNLRETLRGNIKSEEEQNGCLETVRRRFSSFFNLLHGARESSFMSNLNIYFLNYHDIDKKKIKNSYNENYIYMLQNLAEVQNDPIVEKYYKGVHEMRYDRCMSTSHISTLHMKEELKNEDERHGQMITSVRDYVDSQTDSCIKSSKMEKEETHNISPVVPSEPFMLELEEERKNKKNGKKVRLSENFVKETKVDKSVNSNVEKRCIRKSMKRLCSEEIDIYFKKVLKNEIINFNQKSIDNRDKWNSVCHFVCSCIGASLSAQCYLDMPPIRSTFDFIFLLLLLLFCYLFIGLPVVQMEYALGQISQGGIINSLNFLQKKFRGIAIVSFIISFYVLSKNVNNSVETAIVLVGSLANPLPWNLNECKKISLRIHCLQNEKCKWLTADMDRDNTVRGHTQRWLPYTYKRLDNVGEQVRVNRRRRSNASLSKIEAETKILPNHCTSVATSEGHRFFSQEVKLTWKFWFFFLIILILYFLLRIDGMCLFQILQYAFFLFFLVVFFQIFILYHELKSQVGIDVNKVTTKEEGSSYNNKSIFFNADYFLYLNFEIIAKVFTTVLISLNCCTGINYMLSSYTNIGENIFVCAWYAVIGSFIGLATHLIHYYFCAELINYYPLVHGKITLGMLAHGYGGFPLHSSSVQNYLFKKVKPINDFIIYIDALSRVKFQNIMSLTYFLSSLLALLTSSAIYLKGIIIVLKESKKFKNCQKKVITVLVIVVYFFLGIFYLFPFGHNTELLVNYSTSSCIYLIVISLQVVCITWIYGSERTEKLINWKEKKKKKISPSLSLLYLFVAMWLIPIILVYLYRHIFLNIIFFIFSLFLLLTLFVCVNAYFVCKINLNINFREKIYFLYLFNVDLLRIRLNNILYGKRRTYDLEKEEKCSFGISLLQKLTNSWCYLTKFFIPHILIIIALSNLLYNIQFLIHRGRIGAPLLPSQPNRHFEKNKSVVHSYLRAPWNGKNEYTYLSVSSNEDDIPRDDIGNDSGMQSGSREKFLTQHYEAKRQRGNSLNLMQNMEERRSKREILEGKATRYTHTETDLKGTIHTLNNKNKSNNSFGAFTQLGSTIIMLLLIIIISLIVFINPDKMNFLTCAPTNTWKINDVHSKKMNPINYSYTRHILFFEEMFSIEKIMPSYVWTHINRHIKKNNCVTPFQENNDINQTIHDNSFAFMNKNDFENHIFNLIDHGSKLSHFADIKLEH</sequence>
<evidence type="ECO:0000256" key="3">
    <source>
        <dbReference type="ARBA" id="ARBA00022692"/>
    </source>
</evidence>
<keyword evidence="2" id="KW-0813">Transport</keyword>
<protein>
    <submittedName>
        <fullName evidence="8">Uncharacterized protein</fullName>
    </submittedName>
</protein>
<feature type="transmembrane region" description="Helical" evidence="7">
    <location>
        <begin position="1008"/>
        <end position="1030"/>
    </location>
</feature>
<feature type="region of interest" description="Disordered" evidence="6">
    <location>
        <begin position="1"/>
        <end position="30"/>
    </location>
</feature>
<evidence type="ECO:0000256" key="4">
    <source>
        <dbReference type="ARBA" id="ARBA00022989"/>
    </source>
</evidence>
<evidence type="ECO:0000256" key="7">
    <source>
        <dbReference type="SAM" id="Phobius"/>
    </source>
</evidence>
<feature type="compositionally biased region" description="Basic and acidic residues" evidence="6">
    <location>
        <begin position="1"/>
        <end position="21"/>
    </location>
</feature>
<feature type="transmembrane region" description="Helical" evidence="7">
    <location>
        <begin position="774"/>
        <end position="796"/>
    </location>
</feature>
<proteinExistence type="predicted"/>
<keyword evidence="9" id="KW-1185">Reference proteome</keyword>
<dbReference type="GO" id="GO:0035725">
    <property type="term" value="P:sodium ion transmembrane transport"/>
    <property type="evidence" value="ECO:0007669"/>
    <property type="project" value="TreeGrafter"/>
</dbReference>
<feature type="transmembrane region" description="Helical" evidence="7">
    <location>
        <begin position="709"/>
        <end position="732"/>
    </location>
</feature>
<dbReference type="EMBL" id="BDQF01000010">
    <property type="protein sequence ID" value="GAW81092.1"/>
    <property type="molecule type" value="Genomic_DNA"/>
</dbReference>
<gene>
    <name evidence="8" type="ORF">PGO_092920</name>
</gene>
<dbReference type="PROSITE" id="PS50267">
    <property type="entry name" value="NA_NEUROTRAN_SYMP_3"/>
    <property type="match status" value="1"/>
</dbReference>
<feature type="transmembrane region" description="Helical" evidence="7">
    <location>
        <begin position="502"/>
        <end position="525"/>
    </location>
</feature>
<dbReference type="SUPFAM" id="SSF161070">
    <property type="entry name" value="SNF-like"/>
    <property type="match status" value="1"/>
</dbReference>
<dbReference type="RefSeq" id="XP_028543681.1">
    <property type="nucleotide sequence ID" value="XM_028687880.1"/>
</dbReference>
<feature type="transmembrane region" description="Helical" evidence="7">
    <location>
        <begin position="1036"/>
        <end position="1059"/>
    </location>
</feature>
<feature type="transmembrane region" description="Helical" evidence="7">
    <location>
        <begin position="808"/>
        <end position="830"/>
    </location>
</feature>
<feature type="transmembrane region" description="Helical" evidence="7">
    <location>
        <begin position="1279"/>
        <end position="1304"/>
    </location>
</feature>
<dbReference type="PANTHER" id="PTHR11616:SF240">
    <property type="entry name" value="BLOATED TUBULES, ISOFORM B-RELATED"/>
    <property type="match status" value="1"/>
</dbReference>
<dbReference type="Proteomes" id="UP000195521">
    <property type="component" value="Unassembled WGS sequence"/>
</dbReference>
<evidence type="ECO:0000313" key="9">
    <source>
        <dbReference type="Proteomes" id="UP000195521"/>
    </source>
</evidence>
<dbReference type="OrthoDB" id="6581954at2759"/>
<feature type="transmembrane region" description="Helical" evidence="7">
    <location>
        <begin position="684"/>
        <end position="702"/>
    </location>
</feature>
<dbReference type="InterPro" id="IPR037272">
    <property type="entry name" value="SNS_sf"/>
</dbReference>
<dbReference type="OMA" id="CDYDQIR"/>
<feature type="transmembrane region" description="Helical" evidence="7">
    <location>
        <begin position="893"/>
        <end position="914"/>
    </location>
</feature>
<organism evidence="8 9">
    <name type="scientific">Plasmodium gonderi</name>
    <dbReference type="NCBI Taxonomy" id="77519"/>
    <lineage>
        <taxon>Eukaryota</taxon>
        <taxon>Sar</taxon>
        <taxon>Alveolata</taxon>
        <taxon>Apicomplexa</taxon>
        <taxon>Aconoidasida</taxon>
        <taxon>Haemosporida</taxon>
        <taxon>Plasmodiidae</taxon>
        <taxon>Plasmodium</taxon>
        <taxon>Plasmodium (Plasmodium)</taxon>
    </lineage>
</organism>
<reference evidence="9" key="1">
    <citation type="submission" date="2017-04" db="EMBL/GenBank/DDBJ databases">
        <title>Plasmodium gonderi genome.</title>
        <authorList>
            <person name="Arisue N."/>
            <person name="Honma H."/>
            <person name="Kawai S."/>
            <person name="Tougan T."/>
            <person name="Tanabe K."/>
            <person name="Horii T."/>
        </authorList>
    </citation>
    <scope>NUCLEOTIDE SEQUENCE [LARGE SCALE GENOMIC DNA]</scope>
    <source>
        <strain evidence="9">ATCC 30045</strain>
    </source>
</reference>
<dbReference type="PANTHER" id="PTHR11616">
    <property type="entry name" value="SODIUM/CHLORIDE DEPENDENT TRANSPORTER"/>
    <property type="match status" value="1"/>
</dbReference>
<feature type="transmembrane region" description="Helical" evidence="7">
    <location>
        <begin position="934"/>
        <end position="952"/>
    </location>
</feature>
<keyword evidence="4 7" id="KW-1133">Transmembrane helix</keyword>
<dbReference type="Pfam" id="PF00209">
    <property type="entry name" value="SNF"/>
    <property type="match status" value="1"/>
</dbReference>
<feature type="transmembrane region" description="Helical" evidence="7">
    <location>
        <begin position="964"/>
        <end position="987"/>
    </location>
</feature>
<dbReference type="InterPro" id="IPR000175">
    <property type="entry name" value="Na/ntran_symport"/>
</dbReference>
<comment type="caution">
    <text evidence="8">The sequence shown here is derived from an EMBL/GenBank/DDBJ whole genome shotgun (WGS) entry which is preliminary data.</text>
</comment>
<dbReference type="GeneID" id="39747810"/>
<evidence type="ECO:0000313" key="8">
    <source>
        <dbReference type="EMBL" id="GAW81092.1"/>
    </source>
</evidence>
<dbReference type="GO" id="GO:0005886">
    <property type="term" value="C:plasma membrane"/>
    <property type="evidence" value="ECO:0007669"/>
    <property type="project" value="TreeGrafter"/>
</dbReference>
<feature type="transmembrane region" description="Helical" evidence="7">
    <location>
        <begin position="1121"/>
        <end position="1141"/>
    </location>
</feature>
<keyword evidence="5 7" id="KW-0472">Membrane</keyword>
<keyword evidence="3 7" id="KW-0812">Transmembrane</keyword>
<accession>A0A1Y1JJY0</accession>
<evidence type="ECO:0000256" key="6">
    <source>
        <dbReference type="SAM" id="MobiDB-lite"/>
    </source>
</evidence>
<name>A0A1Y1JJY0_PLAGO</name>
<evidence type="ECO:0000256" key="1">
    <source>
        <dbReference type="ARBA" id="ARBA00004141"/>
    </source>
</evidence>
<comment type="subcellular location">
    <subcellularLocation>
        <location evidence="1">Membrane</location>
        <topology evidence="1">Multi-pass membrane protein</topology>
    </subcellularLocation>
</comment>
<evidence type="ECO:0000256" key="5">
    <source>
        <dbReference type="ARBA" id="ARBA00023136"/>
    </source>
</evidence>